<dbReference type="AlphaFoldDB" id="A0A3F2RE64"/>
<organism evidence="2 4">
    <name type="scientific">Phytophthora kernoviae</name>
    <dbReference type="NCBI Taxonomy" id="325452"/>
    <lineage>
        <taxon>Eukaryota</taxon>
        <taxon>Sar</taxon>
        <taxon>Stramenopiles</taxon>
        <taxon>Oomycota</taxon>
        <taxon>Peronosporomycetes</taxon>
        <taxon>Peronosporales</taxon>
        <taxon>Peronosporaceae</taxon>
        <taxon>Phytophthora</taxon>
    </lineage>
</organism>
<protein>
    <submittedName>
        <fullName evidence="2">Uncharacterized protein</fullName>
    </submittedName>
</protein>
<evidence type="ECO:0000313" key="4">
    <source>
        <dbReference type="Proteomes" id="UP000277300"/>
    </source>
</evidence>
<dbReference type="EMBL" id="MBAD02000050">
    <property type="protein sequence ID" value="RLN71641.1"/>
    <property type="molecule type" value="Genomic_DNA"/>
</dbReference>
<evidence type="ECO:0000313" key="2">
    <source>
        <dbReference type="EMBL" id="RLN54558.1"/>
    </source>
</evidence>
<accession>A0A3F2RE64</accession>
<dbReference type="Gene3D" id="3.40.50.720">
    <property type="entry name" value="NAD(P)-binding Rossmann-like Domain"/>
    <property type="match status" value="1"/>
</dbReference>
<reference evidence="4 5" key="1">
    <citation type="submission" date="2018-07" db="EMBL/GenBank/DDBJ databases">
        <title>Genome sequencing of oomycete isolates from Chile give support for New Zealand origin for Phytophthora kernoviae and make available the first Nothophytophthora sp. genome.</title>
        <authorList>
            <person name="Studholme D.J."/>
            <person name="Sanfuentes E."/>
            <person name="Panda P."/>
            <person name="Hill R."/>
            <person name="Sambles C."/>
            <person name="Grant M."/>
            <person name="Williams N.M."/>
            <person name="Mcdougal R.L."/>
        </authorList>
    </citation>
    <scope>NUCLEOTIDE SEQUENCE [LARGE SCALE GENOMIC DNA]</scope>
    <source>
        <strain evidence="2">Chile6</strain>
        <strain evidence="3">Chile7</strain>
    </source>
</reference>
<sequence>MKAIRSAGAASAVAAASTGAEKHKDVIVCMLCDDPASKRELTKVWSRLNCRRGRIENHLMSKHPEFMRLLKHKREAEGDTAVQLFLENMRTGRCNVRNEINLGLYNQLQGAGNGEGDNAAVRSALAVATGAGVEHGELQKRAFGDYGMRDQLMELENMRKRVKLSTPTSSEKDEASVYSAGSMMMLRSNGAVPEQLAVAVVEASAFSVLHQDAATITQWQSVFFNKLVVITGGDNIAMTTMATQLWLFGASVVLTFSNLTALDDFNTKHIGRFPDPSSDSEGMARGVMMPTTSSFQTHDEIDAWGRTIAEKFQRVDYLINYADSNTEKALSSSDAENQQPDGCKEEASTSIDGAKKRGSIISTSMLLEALCKSMHLACFPHAVDDGSPLPSNGSIVNITPAHEDSAVEALTRSLAAELQPRNLQVNTILLPPRQTVDGNLKDRKCFSFGNADDRNGLKAKVYPSGHMYNGVPYRVTRQSC</sequence>
<gene>
    <name evidence="3" type="ORF">BBJ29_008426</name>
    <name evidence="2" type="ORF">BBP00_00008896</name>
</gene>
<feature type="compositionally biased region" description="Polar residues" evidence="1">
    <location>
        <begin position="328"/>
        <end position="340"/>
    </location>
</feature>
<dbReference type="Proteomes" id="UP000284657">
    <property type="component" value="Unassembled WGS sequence"/>
</dbReference>
<evidence type="ECO:0000313" key="3">
    <source>
        <dbReference type="EMBL" id="RLN71641.1"/>
    </source>
</evidence>
<dbReference type="OrthoDB" id="128720at2759"/>
<dbReference type="Proteomes" id="UP000277300">
    <property type="component" value="Unassembled WGS sequence"/>
</dbReference>
<dbReference type="SUPFAM" id="SSF51735">
    <property type="entry name" value="NAD(P)-binding Rossmann-fold domains"/>
    <property type="match status" value="1"/>
</dbReference>
<feature type="region of interest" description="Disordered" evidence="1">
    <location>
        <begin position="328"/>
        <end position="351"/>
    </location>
</feature>
<dbReference type="InterPro" id="IPR036291">
    <property type="entry name" value="NAD(P)-bd_dom_sf"/>
</dbReference>
<evidence type="ECO:0000256" key="1">
    <source>
        <dbReference type="SAM" id="MobiDB-lite"/>
    </source>
</evidence>
<name>A0A3F2RE64_9STRA</name>
<proteinExistence type="predicted"/>
<dbReference type="EMBL" id="MBDO02000505">
    <property type="protein sequence ID" value="RLN54558.1"/>
    <property type="molecule type" value="Genomic_DNA"/>
</dbReference>
<evidence type="ECO:0000313" key="5">
    <source>
        <dbReference type="Proteomes" id="UP000284657"/>
    </source>
</evidence>
<comment type="caution">
    <text evidence="2">The sequence shown here is derived from an EMBL/GenBank/DDBJ whole genome shotgun (WGS) entry which is preliminary data.</text>
</comment>